<evidence type="ECO:0000313" key="1">
    <source>
        <dbReference type="EMBL" id="CAB4334863.1"/>
    </source>
</evidence>
<name>A0A6J5Z5E7_9ZZZZ</name>
<organism evidence="1">
    <name type="scientific">freshwater metagenome</name>
    <dbReference type="NCBI Taxonomy" id="449393"/>
    <lineage>
        <taxon>unclassified sequences</taxon>
        <taxon>metagenomes</taxon>
        <taxon>ecological metagenomes</taxon>
    </lineage>
</organism>
<gene>
    <name evidence="1" type="ORF">UFOPK4028_00466</name>
</gene>
<proteinExistence type="predicted"/>
<protein>
    <submittedName>
        <fullName evidence="1">Unannotated protein</fullName>
    </submittedName>
</protein>
<dbReference type="AlphaFoldDB" id="A0A6J5Z5E7"/>
<accession>A0A6J5Z5E7</accession>
<reference evidence="1" key="1">
    <citation type="submission" date="2020-05" db="EMBL/GenBank/DDBJ databases">
        <authorList>
            <person name="Chiriac C."/>
            <person name="Salcher M."/>
            <person name="Ghai R."/>
            <person name="Kavagutti S V."/>
        </authorList>
    </citation>
    <scope>NUCLEOTIDE SEQUENCE</scope>
</reference>
<sequence>MAVTTDLPLLIAVKIKSLAGSIPPITSIIKSISGSETIEFESVVSKLLGIPSRFNFISLTEIFTSSKFAPALEDRSFLLSISNRAICSPTTPQPSMPTFRVFIE</sequence>
<dbReference type="EMBL" id="CAESAC010000047">
    <property type="protein sequence ID" value="CAB4334863.1"/>
    <property type="molecule type" value="Genomic_DNA"/>
</dbReference>